<keyword evidence="5 8" id="KW-0720">Serine protease</keyword>
<reference evidence="11" key="1">
    <citation type="submission" date="2021-03" db="EMBL/GenBank/DDBJ databases">
        <title>Chromosome level genome of the anhydrobiotic midge Polypedilum vanderplanki.</title>
        <authorList>
            <person name="Yoshida Y."/>
            <person name="Kikawada T."/>
            <person name="Gusev O."/>
        </authorList>
    </citation>
    <scope>NUCLEOTIDE SEQUENCE</scope>
    <source>
        <strain evidence="11">NIAS01</strain>
        <tissue evidence="11">Whole body or cell culture</tissue>
    </source>
</reference>
<comment type="subcellular location">
    <subcellularLocation>
        <location evidence="1">Secreted</location>
        <location evidence="1">Extracellular space</location>
    </subcellularLocation>
</comment>
<evidence type="ECO:0000256" key="1">
    <source>
        <dbReference type="ARBA" id="ARBA00004239"/>
    </source>
</evidence>
<dbReference type="Gene3D" id="2.40.10.10">
    <property type="entry name" value="Trypsin-like serine proteases"/>
    <property type="match status" value="1"/>
</dbReference>
<dbReference type="PANTHER" id="PTHR24276">
    <property type="entry name" value="POLYSERASE-RELATED"/>
    <property type="match status" value="1"/>
</dbReference>
<evidence type="ECO:0000256" key="3">
    <source>
        <dbReference type="ARBA" id="ARBA00022757"/>
    </source>
</evidence>
<comment type="similarity">
    <text evidence="7">Belongs to the peptidase S1 family. CLIP subfamily.</text>
</comment>
<dbReference type="GO" id="GO:0005576">
    <property type="term" value="C:extracellular region"/>
    <property type="evidence" value="ECO:0007669"/>
    <property type="project" value="UniProtKB-SubCell"/>
</dbReference>
<keyword evidence="3" id="KW-0222">Digestion</keyword>
<dbReference type="Proteomes" id="UP001107558">
    <property type="component" value="Chromosome 1"/>
</dbReference>
<dbReference type="InterPro" id="IPR043504">
    <property type="entry name" value="Peptidase_S1_PA_chymotrypsin"/>
</dbReference>
<dbReference type="PRINTS" id="PR00722">
    <property type="entry name" value="CHYMOTRYPSIN"/>
</dbReference>
<protein>
    <recommendedName>
        <fullName evidence="10">Peptidase S1 domain-containing protein</fullName>
    </recommendedName>
</protein>
<dbReference type="InterPro" id="IPR009003">
    <property type="entry name" value="Peptidase_S1_PA"/>
</dbReference>
<accession>A0A9J6CK13</accession>
<dbReference type="AlphaFoldDB" id="A0A9J6CK13"/>
<proteinExistence type="inferred from homology"/>
<evidence type="ECO:0000313" key="11">
    <source>
        <dbReference type="EMBL" id="KAG5682207.1"/>
    </source>
</evidence>
<dbReference type="InterPro" id="IPR050430">
    <property type="entry name" value="Peptidase_S1"/>
</dbReference>
<dbReference type="CDD" id="cd00190">
    <property type="entry name" value="Tryp_SPc"/>
    <property type="match status" value="1"/>
</dbReference>
<keyword evidence="6" id="KW-1015">Disulfide bond</keyword>
<evidence type="ECO:0000256" key="5">
    <source>
        <dbReference type="ARBA" id="ARBA00022825"/>
    </source>
</evidence>
<dbReference type="InterPro" id="IPR033116">
    <property type="entry name" value="TRYPSIN_SER"/>
</dbReference>
<evidence type="ECO:0000256" key="6">
    <source>
        <dbReference type="ARBA" id="ARBA00023157"/>
    </source>
</evidence>
<feature type="chain" id="PRO_5039921304" description="Peptidase S1 domain-containing protein" evidence="9">
    <location>
        <begin position="17"/>
        <end position="277"/>
    </location>
</feature>
<keyword evidence="9" id="KW-0732">Signal</keyword>
<dbReference type="EMBL" id="JADBJN010000001">
    <property type="protein sequence ID" value="KAG5682207.1"/>
    <property type="molecule type" value="Genomic_DNA"/>
</dbReference>
<dbReference type="FunFam" id="2.40.10.10:FF:000068">
    <property type="entry name" value="transmembrane protease serine 2"/>
    <property type="match status" value="1"/>
</dbReference>
<dbReference type="InterPro" id="IPR001254">
    <property type="entry name" value="Trypsin_dom"/>
</dbReference>
<comment type="caution">
    <text evidence="11">The sequence shown here is derived from an EMBL/GenBank/DDBJ whole genome shotgun (WGS) entry which is preliminary data.</text>
</comment>
<dbReference type="FunFam" id="2.40.10.10:FF:000036">
    <property type="entry name" value="Trypsin beta"/>
    <property type="match status" value="1"/>
</dbReference>
<dbReference type="OrthoDB" id="6755574at2759"/>
<feature type="signal peptide" evidence="9">
    <location>
        <begin position="1"/>
        <end position="16"/>
    </location>
</feature>
<evidence type="ECO:0000256" key="4">
    <source>
        <dbReference type="ARBA" id="ARBA00022801"/>
    </source>
</evidence>
<evidence type="ECO:0000259" key="10">
    <source>
        <dbReference type="PROSITE" id="PS50240"/>
    </source>
</evidence>
<evidence type="ECO:0000256" key="7">
    <source>
        <dbReference type="ARBA" id="ARBA00024195"/>
    </source>
</evidence>
<feature type="domain" description="Peptidase S1" evidence="10">
    <location>
        <begin position="39"/>
        <end position="277"/>
    </location>
</feature>
<dbReference type="InterPro" id="IPR001314">
    <property type="entry name" value="Peptidase_S1A"/>
</dbReference>
<dbReference type="InterPro" id="IPR018114">
    <property type="entry name" value="TRYPSIN_HIS"/>
</dbReference>
<dbReference type="GO" id="GO:0006508">
    <property type="term" value="P:proteolysis"/>
    <property type="evidence" value="ECO:0007669"/>
    <property type="project" value="UniProtKB-KW"/>
</dbReference>
<evidence type="ECO:0000313" key="12">
    <source>
        <dbReference type="Proteomes" id="UP001107558"/>
    </source>
</evidence>
<dbReference type="SUPFAM" id="SSF50494">
    <property type="entry name" value="Trypsin-like serine proteases"/>
    <property type="match status" value="1"/>
</dbReference>
<gene>
    <name evidence="11" type="ORF">PVAND_011573</name>
</gene>
<organism evidence="11 12">
    <name type="scientific">Polypedilum vanderplanki</name>
    <name type="common">Sleeping chironomid midge</name>
    <dbReference type="NCBI Taxonomy" id="319348"/>
    <lineage>
        <taxon>Eukaryota</taxon>
        <taxon>Metazoa</taxon>
        <taxon>Ecdysozoa</taxon>
        <taxon>Arthropoda</taxon>
        <taxon>Hexapoda</taxon>
        <taxon>Insecta</taxon>
        <taxon>Pterygota</taxon>
        <taxon>Neoptera</taxon>
        <taxon>Endopterygota</taxon>
        <taxon>Diptera</taxon>
        <taxon>Nematocera</taxon>
        <taxon>Chironomoidea</taxon>
        <taxon>Chironomidae</taxon>
        <taxon>Chironominae</taxon>
        <taxon>Polypedilum</taxon>
        <taxon>Polypedilum</taxon>
    </lineage>
</organism>
<keyword evidence="4 8" id="KW-0378">Hydrolase</keyword>
<dbReference type="GO" id="GO:0004252">
    <property type="term" value="F:serine-type endopeptidase activity"/>
    <property type="evidence" value="ECO:0007669"/>
    <property type="project" value="InterPro"/>
</dbReference>
<dbReference type="PROSITE" id="PS00134">
    <property type="entry name" value="TRYPSIN_HIS"/>
    <property type="match status" value="1"/>
</dbReference>
<dbReference type="PROSITE" id="PS00135">
    <property type="entry name" value="TRYPSIN_SER"/>
    <property type="match status" value="1"/>
</dbReference>
<keyword evidence="12" id="KW-1185">Reference proteome</keyword>
<name>A0A9J6CK13_POLVA</name>
<dbReference type="PANTHER" id="PTHR24276:SF96">
    <property type="entry name" value="PEPTIDASE S1 DOMAIN-CONTAINING PROTEIN"/>
    <property type="match status" value="1"/>
</dbReference>
<dbReference type="PROSITE" id="PS50240">
    <property type="entry name" value="TRYPSIN_DOM"/>
    <property type="match status" value="1"/>
</dbReference>
<evidence type="ECO:0000256" key="2">
    <source>
        <dbReference type="ARBA" id="ARBA00022670"/>
    </source>
</evidence>
<evidence type="ECO:0000256" key="8">
    <source>
        <dbReference type="RuleBase" id="RU363034"/>
    </source>
</evidence>
<keyword evidence="2 8" id="KW-0645">Protease</keyword>
<dbReference type="SMART" id="SM00020">
    <property type="entry name" value="Tryp_SPc"/>
    <property type="match status" value="1"/>
</dbReference>
<dbReference type="Pfam" id="PF00089">
    <property type="entry name" value="Trypsin"/>
    <property type="match status" value="1"/>
</dbReference>
<dbReference type="GO" id="GO:0007586">
    <property type="term" value="P:digestion"/>
    <property type="evidence" value="ECO:0007669"/>
    <property type="project" value="UniProtKB-KW"/>
</dbReference>
<evidence type="ECO:0000256" key="9">
    <source>
        <dbReference type="SAM" id="SignalP"/>
    </source>
</evidence>
<sequence>MICLIITLLIFGSVNCQKFPSGLSLTKPSCNNHQGDSRIVGGENAPIRYPYVVSLQMQSRGGGPGFFFFQQPRSNYSHFCGGSIVNEDHIVTAAHCIQGFNVSRLSVFAGVNDLRDEEHGTRRFIDNCVINPDYVELNNSDIAVCKLKTPLVFSENISAITLSSEYVGGGVNCTLVGWGYTSMIRGTPLPNNLQRAFLPTITNQECNERGQNVGPREICTMSRFGVGACGGDSGGPLTCNDALAGIVSYGSRICAMGVPDVYTRASEYIDFIEENSM</sequence>